<dbReference type="EMBL" id="UINC01021286">
    <property type="protein sequence ID" value="SVA88509.1"/>
    <property type="molecule type" value="Genomic_DNA"/>
</dbReference>
<evidence type="ECO:0000313" key="1">
    <source>
        <dbReference type="EMBL" id="SVA88509.1"/>
    </source>
</evidence>
<gene>
    <name evidence="1" type="ORF">METZ01_LOCUS141363</name>
</gene>
<proteinExistence type="predicted"/>
<feature type="non-terminal residue" evidence="1">
    <location>
        <position position="50"/>
    </location>
</feature>
<protein>
    <submittedName>
        <fullName evidence="1">Uncharacterized protein</fullName>
    </submittedName>
</protein>
<dbReference type="AlphaFoldDB" id="A0A381ZH35"/>
<organism evidence="1">
    <name type="scientific">marine metagenome</name>
    <dbReference type="NCBI Taxonomy" id="408172"/>
    <lineage>
        <taxon>unclassified sequences</taxon>
        <taxon>metagenomes</taxon>
        <taxon>ecological metagenomes</taxon>
    </lineage>
</organism>
<reference evidence="1" key="1">
    <citation type="submission" date="2018-05" db="EMBL/GenBank/DDBJ databases">
        <authorList>
            <person name="Lanie J.A."/>
            <person name="Ng W.-L."/>
            <person name="Kazmierczak K.M."/>
            <person name="Andrzejewski T.M."/>
            <person name="Davidsen T.M."/>
            <person name="Wayne K.J."/>
            <person name="Tettelin H."/>
            <person name="Glass J.I."/>
            <person name="Rusch D."/>
            <person name="Podicherti R."/>
            <person name="Tsui H.-C.T."/>
            <person name="Winkler M.E."/>
        </authorList>
    </citation>
    <scope>NUCLEOTIDE SEQUENCE</scope>
</reference>
<name>A0A381ZH35_9ZZZZ</name>
<sequence>MGRHAAFVTGFLAGLLAGSVLFGTELQAQDRNILLDAYGEVRDDSFDYMR</sequence>
<accession>A0A381ZH35</accession>